<feature type="compositionally biased region" description="Low complexity" evidence="1">
    <location>
        <begin position="149"/>
        <end position="167"/>
    </location>
</feature>
<evidence type="ECO:0000256" key="1">
    <source>
        <dbReference type="SAM" id="MobiDB-lite"/>
    </source>
</evidence>
<protein>
    <submittedName>
        <fullName evidence="2">Uncharacterized protein</fullName>
    </submittedName>
</protein>
<feature type="region of interest" description="Disordered" evidence="1">
    <location>
        <begin position="122"/>
        <end position="188"/>
    </location>
</feature>
<keyword evidence="3" id="KW-1185">Reference proteome</keyword>
<dbReference type="HOGENOM" id="CLU_427624_0_0_1"/>
<name>A0A0C2XSI5_HEBCY</name>
<evidence type="ECO:0000313" key="2">
    <source>
        <dbReference type="EMBL" id="KIM40663.1"/>
    </source>
</evidence>
<accession>A0A0C2XSI5</accession>
<feature type="compositionally biased region" description="Low complexity" evidence="1">
    <location>
        <begin position="17"/>
        <end position="27"/>
    </location>
</feature>
<feature type="region of interest" description="Disordered" evidence="1">
    <location>
        <begin position="417"/>
        <end position="474"/>
    </location>
</feature>
<dbReference type="AlphaFoldDB" id="A0A0C2XSI5"/>
<evidence type="ECO:0000313" key="3">
    <source>
        <dbReference type="Proteomes" id="UP000053424"/>
    </source>
</evidence>
<feature type="compositionally biased region" description="Basic and acidic residues" evidence="1">
    <location>
        <begin position="122"/>
        <end position="138"/>
    </location>
</feature>
<feature type="region of interest" description="Disordered" evidence="1">
    <location>
        <begin position="1"/>
        <end position="31"/>
    </location>
</feature>
<reference evidence="2 3" key="1">
    <citation type="submission" date="2014-04" db="EMBL/GenBank/DDBJ databases">
        <authorList>
            <consortium name="DOE Joint Genome Institute"/>
            <person name="Kuo A."/>
            <person name="Gay G."/>
            <person name="Dore J."/>
            <person name="Kohler A."/>
            <person name="Nagy L.G."/>
            <person name="Floudas D."/>
            <person name="Copeland A."/>
            <person name="Barry K.W."/>
            <person name="Cichocki N."/>
            <person name="Veneault-Fourrey C."/>
            <person name="LaButti K."/>
            <person name="Lindquist E.A."/>
            <person name="Lipzen A."/>
            <person name="Lundell T."/>
            <person name="Morin E."/>
            <person name="Murat C."/>
            <person name="Sun H."/>
            <person name="Tunlid A."/>
            <person name="Henrissat B."/>
            <person name="Grigoriev I.V."/>
            <person name="Hibbett D.S."/>
            <person name="Martin F."/>
            <person name="Nordberg H.P."/>
            <person name="Cantor M.N."/>
            <person name="Hua S.X."/>
        </authorList>
    </citation>
    <scope>NUCLEOTIDE SEQUENCE [LARGE SCALE GENOMIC DNA]</scope>
    <source>
        <strain evidence="3">h7</strain>
    </source>
</reference>
<dbReference type="OrthoDB" id="3070377at2759"/>
<organism evidence="2 3">
    <name type="scientific">Hebeloma cylindrosporum</name>
    <dbReference type="NCBI Taxonomy" id="76867"/>
    <lineage>
        <taxon>Eukaryota</taxon>
        <taxon>Fungi</taxon>
        <taxon>Dikarya</taxon>
        <taxon>Basidiomycota</taxon>
        <taxon>Agaricomycotina</taxon>
        <taxon>Agaricomycetes</taxon>
        <taxon>Agaricomycetidae</taxon>
        <taxon>Agaricales</taxon>
        <taxon>Agaricineae</taxon>
        <taxon>Hymenogastraceae</taxon>
        <taxon>Hebeloma</taxon>
    </lineage>
</organism>
<gene>
    <name evidence="2" type="ORF">M413DRAFT_73209</name>
</gene>
<feature type="region of interest" description="Disordered" evidence="1">
    <location>
        <begin position="354"/>
        <end position="378"/>
    </location>
</feature>
<proteinExistence type="predicted"/>
<feature type="compositionally biased region" description="Low complexity" evidence="1">
    <location>
        <begin position="423"/>
        <end position="439"/>
    </location>
</feature>
<dbReference type="EMBL" id="KN831782">
    <property type="protein sequence ID" value="KIM40663.1"/>
    <property type="molecule type" value="Genomic_DNA"/>
</dbReference>
<reference evidence="3" key="2">
    <citation type="submission" date="2015-01" db="EMBL/GenBank/DDBJ databases">
        <title>Evolutionary Origins and Diversification of the Mycorrhizal Mutualists.</title>
        <authorList>
            <consortium name="DOE Joint Genome Institute"/>
            <consortium name="Mycorrhizal Genomics Consortium"/>
            <person name="Kohler A."/>
            <person name="Kuo A."/>
            <person name="Nagy L.G."/>
            <person name="Floudas D."/>
            <person name="Copeland A."/>
            <person name="Barry K.W."/>
            <person name="Cichocki N."/>
            <person name="Veneault-Fourrey C."/>
            <person name="LaButti K."/>
            <person name="Lindquist E.A."/>
            <person name="Lipzen A."/>
            <person name="Lundell T."/>
            <person name="Morin E."/>
            <person name="Murat C."/>
            <person name="Riley R."/>
            <person name="Ohm R."/>
            <person name="Sun H."/>
            <person name="Tunlid A."/>
            <person name="Henrissat B."/>
            <person name="Grigoriev I.V."/>
            <person name="Hibbett D.S."/>
            <person name="Martin F."/>
        </authorList>
    </citation>
    <scope>NUCLEOTIDE SEQUENCE [LARGE SCALE GENOMIC DNA]</scope>
    <source>
        <strain evidence="3">h7</strain>
    </source>
</reference>
<dbReference type="Proteomes" id="UP000053424">
    <property type="component" value="Unassembled WGS sequence"/>
</dbReference>
<sequence length="562" mass="62665">MEPPEDVPSHHTNTDASGSTGSTLTSTKCRRKPCTKNPNGLCEKKCCRFCCVVLGGCSAKHHELSSLSIAKQKKALAQRSSIPLYEAQPTSSSSRISTTLTFDGLAKILRNEDPVIRLQREDSHRAEAEQHQADRELAQELQEEEEHQAMLASARAAIRSSPIHSSPTFPPRQSSSHHPSSTSAAANHGDNSAIVLVAGLPATRVGPSNRPKKTTQMNDTWMRDYEDHTKKVQKHKGKGQIDLEMVQKFRVIWWKKTGVEPTVFTVQDCPNWPKWKIIDSPPTQNRLGDELLQFYDIRHNLWVESDPSYPHTLQTDGYLLLRGAGVVCQDFEQHLAAALHKPTHQRTYMTNIRQSVKTKTLKRKGKDRASSPTDDESDGAVEFVELPRVHKVKLEPGFEEPPAKRLHLSTPFGSSSHNAIVVPDSPTPTTSSSIESTPTLFPPSARPSHSSTPPPFSPTLSPLRGHPVSIPGKTWPGNMYVDDMVKGFVHMDLLRKTKQGRFEERFQKVYGQDPPKANTYHDQVRKWNLAPSATRNTALAAGRTRDGEWSRFARLSPLKAIL</sequence>
<feature type="compositionally biased region" description="Low complexity" evidence="1">
    <location>
        <begin position="174"/>
        <end position="188"/>
    </location>
</feature>